<proteinExistence type="predicted"/>
<dbReference type="EMBL" id="LGIA01000014">
    <property type="protein sequence ID" value="KOH46871.1"/>
    <property type="molecule type" value="Genomic_DNA"/>
</dbReference>
<gene>
    <name evidence="1" type="ORF">NC99_02710</name>
</gene>
<reference evidence="2" key="1">
    <citation type="submission" date="2015-07" db="EMBL/GenBank/DDBJ databases">
        <title>Genome sequencing of Sunxiuqinia dokdonensis strain SK.</title>
        <authorList>
            <person name="Ahn S."/>
            <person name="Kim B.-C."/>
        </authorList>
    </citation>
    <scope>NUCLEOTIDE SEQUENCE [LARGE SCALE GENOMIC DNA]</scope>
    <source>
        <strain evidence="2">SK</strain>
    </source>
</reference>
<dbReference type="AlphaFoldDB" id="A0A0L8VEI4"/>
<keyword evidence="2" id="KW-1185">Reference proteome</keyword>
<comment type="caution">
    <text evidence="1">The sequence shown here is derived from an EMBL/GenBank/DDBJ whole genome shotgun (WGS) entry which is preliminary data.</text>
</comment>
<name>A0A0L8VEI4_9BACT</name>
<accession>A0A0L8VEI4</accession>
<sequence length="46" mass="5162">MNILNSLFASNCLKANSKPSNTIHNGMKKSYPICQRKIENNKHTTA</sequence>
<protein>
    <submittedName>
        <fullName evidence="1">Uncharacterized protein</fullName>
    </submittedName>
</protein>
<organism evidence="1 2">
    <name type="scientific">Sunxiuqinia dokdonensis</name>
    <dbReference type="NCBI Taxonomy" id="1409788"/>
    <lineage>
        <taxon>Bacteria</taxon>
        <taxon>Pseudomonadati</taxon>
        <taxon>Bacteroidota</taxon>
        <taxon>Bacteroidia</taxon>
        <taxon>Marinilabiliales</taxon>
        <taxon>Prolixibacteraceae</taxon>
        <taxon>Sunxiuqinia</taxon>
    </lineage>
</organism>
<evidence type="ECO:0000313" key="2">
    <source>
        <dbReference type="Proteomes" id="UP000036958"/>
    </source>
</evidence>
<dbReference type="Proteomes" id="UP000036958">
    <property type="component" value="Unassembled WGS sequence"/>
</dbReference>
<evidence type="ECO:0000313" key="1">
    <source>
        <dbReference type="EMBL" id="KOH46871.1"/>
    </source>
</evidence>